<dbReference type="InterPro" id="IPR005343">
    <property type="entry name" value="Noc2"/>
</dbReference>
<dbReference type="GO" id="GO:0030690">
    <property type="term" value="C:Noc1p-Noc2p complex"/>
    <property type="evidence" value="ECO:0007669"/>
    <property type="project" value="TreeGrafter"/>
</dbReference>
<dbReference type="PANTHER" id="PTHR12687">
    <property type="entry name" value="NUCLEOLAR COMPLEX 2 AND RAD4-RELATED"/>
    <property type="match status" value="1"/>
</dbReference>
<accession>A0A9P0VZQ2</accession>
<feature type="compositionally biased region" description="Acidic residues" evidence="4">
    <location>
        <begin position="143"/>
        <end position="160"/>
    </location>
</feature>
<evidence type="ECO:0000256" key="2">
    <source>
        <dbReference type="ARBA" id="ARBA00005907"/>
    </source>
</evidence>
<dbReference type="GO" id="GO:0042273">
    <property type="term" value="P:ribosomal large subunit biogenesis"/>
    <property type="evidence" value="ECO:0007669"/>
    <property type="project" value="TreeGrafter"/>
</dbReference>
<evidence type="ECO:0000313" key="5">
    <source>
        <dbReference type="EMBL" id="CAH2353830.1"/>
    </source>
</evidence>
<dbReference type="AlphaFoldDB" id="A0A9P0VZQ2"/>
<feature type="compositionally biased region" description="Acidic residues" evidence="4">
    <location>
        <begin position="89"/>
        <end position="104"/>
    </location>
</feature>
<dbReference type="GO" id="GO:0005654">
    <property type="term" value="C:nucleoplasm"/>
    <property type="evidence" value="ECO:0007669"/>
    <property type="project" value="TreeGrafter"/>
</dbReference>
<dbReference type="EMBL" id="CAKXYY010000012">
    <property type="protein sequence ID" value="CAH2353830.1"/>
    <property type="molecule type" value="Genomic_DNA"/>
</dbReference>
<dbReference type="Pfam" id="PF03715">
    <property type="entry name" value="Noc2"/>
    <property type="match status" value="1"/>
</dbReference>
<feature type="compositionally biased region" description="Acidic residues" evidence="4">
    <location>
        <begin position="697"/>
        <end position="722"/>
    </location>
</feature>
<evidence type="ECO:0000256" key="3">
    <source>
        <dbReference type="ARBA" id="ARBA00023242"/>
    </source>
</evidence>
<feature type="compositionally biased region" description="Basic residues" evidence="4">
    <location>
        <begin position="29"/>
        <end position="40"/>
    </location>
</feature>
<dbReference type="GO" id="GO:0005730">
    <property type="term" value="C:nucleolus"/>
    <property type="evidence" value="ECO:0007669"/>
    <property type="project" value="TreeGrafter"/>
</dbReference>
<gene>
    <name evidence="5" type="ORF">CLIB1423_12S03862</name>
</gene>
<feature type="region of interest" description="Disordered" evidence="4">
    <location>
        <begin position="1"/>
        <end position="117"/>
    </location>
</feature>
<proteinExistence type="inferred from homology"/>
<dbReference type="GO" id="GO:0030691">
    <property type="term" value="C:Noc2p-Noc3p complex"/>
    <property type="evidence" value="ECO:0007669"/>
    <property type="project" value="TreeGrafter"/>
</dbReference>
<evidence type="ECO:0000256" key="1">
    <source>
        <dbReference type="ARBA" id="ARBA00004123"/>
    </source>
</evidence>
<keyword evidence="3" id="KW-0539">Nucleus</keyword>
<sequence length="722" mass="82662">MAKPSKSTKKFQSKHLKHTLDHRREVQKHNKKMQTRKKSKKTGDEEEEAKPKTAQPKEVFNDMSVDEFFAGGFEVPKEKKFKNKKTTDDNDDEEESSSDEEDEEAMKADLKNLADKDPEFYKYLQNNDKDLLDFEGVNPLDAMSEDEDDEEDEEDEEEADASSKSKKAKKAAAQEEEASNKVEITTKLVKQWETQLAAKPNIKLIKNIAIAFKAAVNIQNAQDEDYKYAVTDPTAFNMLMLLTLQKVPEAIQKIIKYKVHAGTGARSVPEKNSSVKPIGAILKSMAGSYITLLKDINNTETAALVLVSLQEIFPYYLSYRRLLKEILGAVVQVWSSTGDVQTQIATFAFLNNAAREYPKTILETVLKLTYSTFLKNCRQTNVHTMPKINFCKNSASELFGIDETLGYQVGFEYVRQLAIHLRNSINATSNAKEGYKTVYNWQYCHSLDFWSRVLARQCQPDQESLNKKESPLRQLIYPLVQVTLGTIRLIPTAQFFPLRFYLIKSLIRLQQGSGVYIPIFPLLSEILTSTAITKPPRKGVKLEAIDFENNIKVNQAYLGTKSYQDGLCEQFIELSSEFFVMYTKSIAFPELATPAILSLRRFTKKSKNIKFNKQLQQFVEKLSTNSEFISAKRSNVEYGPSNKNEVNNFLKDLSWEKTPLGQYVVVQRQTKEEKLRILKEALADEEEAKKAQKEREANDEDDDIEIDEEDEEDEEEEDDEEE</sequence>
<dbReference type="Proteomes" id="UP000837801">
    <property type="component" value="Unassembled WGS sequence"/>
</dbReference>
<organism evidence="5 6">
    <name type="scientific">[Candida] railenensis</name>
    <dbReference type="NCBI Taxonomy" id="45579"/>
    <lineage>
        <taxon>Eukaryota</taxon>
        <taxon>Fungi</taxon>
        <taxon>Dikarya</taxon>
        <taxon>Ascomycota</taxon>
        <taxon>Saccharomycotina</taxon>
        <taxon>Pichiomycetes</taxon>
        <taxon>Debaryomycetaceae</taxon>
        <taxon>Kurtzmaniella</taxon>
    </lineage>
</organism>
<keyword evidence="6" id="KW-1185">Reference proteome</keyword>
<evidence type="ECO:0000256" key="4">
    <source>
        <dbReference type="SAM" id="MobiDB-lite"/>
    </source>
</evidence>
<dbReference type="InterPro" id="IPR016024">
    <property type="entry name" value="ARM-type_fold"/>
</dbReference>
<dbReference type="SUPFAM" id="SSF48371">
    <property type="entry name" value="ARM repeat"/>
    <property type="match status" value="1"/>
</dbReference>
<feature type="compositionally biased region" description="Basic and acidic residues" evidence="4">
    <location>
        <begin position="681"/>
        <end position="696"/>
    </location>
</feature>
<dbReference type="PANTHER" id="PTHR12687:SF4">
    <property type="entry name" value="NUCLEOLAR COMPLEX PROTEIN 2 HOMOLOG"/>
    <property type="match status" value="1"/>
</dbReference>
<comment type="similarity">
    <text evidence="2">Belongs to the NOC2 family.</text>
</comment>
<feature type="region of interest" description="Disordered" evidence="4">
    <location>
        <begin position="681"/>
        <end position="722"/>
    </location>
</feature>
<comment type="subcellular location">
    <subcellularLocation>
        <location evidence="1">Nucleus</location>
    </subcellularLocation>
</comment>
<evidence type="ECO:0000313" key="6">
    <source>
        <dbReference type="Proteomes" id="UP000837801"/>
    </source>
</evidence>
<comment type="caution">
    <text evidence="5">The sequence shown here is derived from an EMBL/GenBank/DDBJ whole genome shotgun (WGS) entry which is preliminary data.</text>
</comment>
<feature type="region of interest" description="Disordered" evidence="4">
    <location>
        <begin position="141"/>
        <end position="177"/>
    </location>
</feature>
<feature type="compositionally biased region" description="Basic and acidic residues" evidence="4">
    <location>
        <begin position="105"/>
        <end position="117"/>
    </location>
</feature>
<reference evidence="5" key="1">
    <citation type="submission" date="2022-03" db="EMBL/GenBank/DDBJ databases">
        <authorList>
            <person name="Legras J.-L."/>
            <person name="Devillers H."/>
            <person name="Grondin C."/>
        </authorList>
    </citation>
    <scope>NUCLEOTIDE SEQUENCE</scope>
    <source>
        <strain evidence="5">CLIB 1423</strain>
    </source>
</reference>
<name>A0A9P0VZQ2_9ASCO</name>
<protein>
    <submittedName>
        <fullName evidence="5">Nucleolar complex protein 2</fullName>
    </submittedName>
</protein>
<feature type="compositionally biased region" description="Basic residues" evidence="4">
    <location>
        <begin position="1"/>
        <end position="17"/>
    </location>
</feature>
<dbReference type="OrthoDB" id="10266662at2759"/>
<feature type="compositionally biased region" description="Basic and acidic residues" evidence="4">
    <location>
        <begin position="18"/>
        <end position="28"/>
    </location>
</feature>